<sequence length="123" mass="14123">MKLSSLPNFYPQKFSSSGLYFHRWLLIAFFFFFIVAHVSGQSLDRDYKEFRERREKMKSASPNVDQSILRVIEGAILAALIRNCPQRKFTDAVCKDAGMWIGRVAFNKLYTISCTFLPAQAAS</sequence>
<feature type="transmembrane region" description="Helical" evidence="1">
    <location>
        <begin position="20"/>
        <end position="38"/>
    </location>
</feature>
<accession>A0AA36H1A0</accession>
<protein>
    <submittedName>
        <fullName evidence="2">Uncharacterized protein</fullName>
    </submittedName>
</protein>
<dbReference type="AlphaFoldDB" id="A0AA36H1A0"/>
<keyword evidence="1" id="KW-0812">Transmembrane</keyword>
<evidence type="ECO:0000256" key="1">
    <source>
        <dbReference type="SAM" id="Phobius"/>
    </source>
</evidence>
<evidence type="ECO:0000313" key="2">
    <source>
        <dbReference type="EMBL" id="CAJ0602215.1"/>
    </source>
</evidence>
<dbReference type="Proteomes" id="UP001176961">
    <property type="component" value="Unassembled WGS sequence"/>
</dbReference>
<keyword evidence="1" id="KW-1133">Transmembrane helix</keyword>
<comment type="caution">
    <text evidence="2">The sequence shown here is derived from an EMBL/GenBank/DDBJ whole genome shotgun (WGS) entry which is preliminary data.</text>
</comment>
<name>A0AA36H1A0_CYLNA</name>
<keyword evidence="3" id="KW-1185">Reference proteome</keyword>
<gene>
    <name evidence="2" type="ORF">CYNAS_LOCUS14198</name>
</gene>
<dbReference type="EMBL" id="CATQJL010000305">
    <property type="protein sequence ID" value="CAJ0602215.1"/>
    <property type="molecule type" value="Genomic_DNA"/>
</dbReference>
<organism evidence="2 3">
    <name type="scientific">Cylicocyclus nassatus</name>
    <name type="common">Nematode worm</name>
    <dbReference type="NCBI Taxonomy" id="53992"/>
    <lineage>
        <taxon>Eukaryota</taxon>
        <taxon>Metazoa</taxon>
        <taxon>Ecdysozoa</taxon>
        <taxon>Nematoda</taxon>
        <taxon>Chromadorea</taxon>
        <taxon>Rhabditida</taxon>
        <taxon>Rhabditina</taxon>
        <taxon>Rhabditomorpha</taxon>
        <taxon>Strongyloidea</taxon>
        <taxon>Strongylidae</taxon>
        <taxon>Cylicocyclus</taxon>
    </lineage>
</organism>
<keyword evidence="1" id="KW-0472">Membrane</keyword>
<evidence type="ECO:0000313" key="3">
    <source>
        <dbReference type="Proteomes" id="UP001176961"/>
    </source>
</evidence>
<reference evidence="2" key="1">
    <citation type="submission" date="2023-07" db="EMBL/GenBank/DDBJ databases">
        <authorList>
            <consortium name="CYATHOMIX"/>
        </authorList>
    </citation>
    <scope>NUCLEOTIDE SEQUENCE</scope>
    <source>
        <strain evidence="2">N/A</strain>
    </source>
</reference>
<proteinExistence type="predicted"/>